<name>A0A379PL64_9PROT</name>
<gene>
    <name evidence="1" type="primary">acxB_4</name>
    <name evidence="1" type="ORF">NCTC13291_03976</name>
</gene>
<organism evidence="1 2">
    <name type="scientific">Roseomonas mucosa</name>
    <dbReference type="NCBI Taxonomy" id="207340"/>
    <lineage>
        <taxon>Bacteria</taxon>
        <taxon>Pseudomonadati</taxon>
        <taxon>Pseudomonadota</taxon>
        <taxon>Alphaproteobacteria</taxon>
        <taxon>Acetobacterales</taxon>
        <taxon>Roseomonadaceae</taxon>
        <taxon>Roseomonas</taxon>
    </lineage>
</organism>
<reference evidence="1 2" key="1">
    <citation type="submission" date="2018-06" db="EMBL/GenBank/DDBJ databases">
        <authorList>
            <consortium name="Pathogen Informatics"/>
            <person name="Doyle S."/>
        </authorList>
    </citation>
    <scope>NUCLEOTIDE SEQUENCE [LARGE SCALE GENOMIC DNA]</scope>
    <source>
        <strain evidence="1 2">NCTC13291</strain>
    </source>
</reference>
<keyword evidence="1" id="KW-0436">Ligase</keyword>
<protein>
    <submittedName>
        <fullName evidence="1">Acetone carboxylase alpha subunit</fullName>
        <ecNumber evidence="1">6.4.1.6</ecNumber>
    </submittedName>
</protein>
<accession>A0A379PL64</accession>
<proteinExistence type="predicted"/>
<dbReference type="GO" id="GO:0018710">
    <property type="term" value="F:acetone carboxylase activity"/>
    <property type="evidence" value="ECO:0007669"/>
    <property type="project" value="UniProtKB-EC"/>
</dbReference>
<dbReference type="RefSeq" id="WP_019462036.1">
    <property type="nucleotide sequence ID" value="NZ_CBCSHT010000068.1"/>
</dbReference>
<evidence type="ECO:0000313" key="1">
    <source>
        <dbReference type="EMBL" id="SUE95093.1"/>
    </source>
</evidence>
<evidence type="ECO:0000313" key="2">
    <source>
        <dbReference type="Proteomes" id="UP000254919"/>
    </source>
</evidence>
<dbReference type="EMBL" id="UGVN01000002">
    <property type="protein sequence ID" value="SUE95093.1"/>
    <property type="molecule type" value="Genomic_DNA"/>
</dbReference>
<sequence length="169" mass="18529">MGGYPAASEYRFAAHDTGLKDIIAKGGEIPPGGDTDPQNPRWDAMIGDARIKRDKQSITTEEMFRDYDLSLNYVRGGPGFGDPLGREPQKVADDVNGGYLIDRFAASVYGVVLSKAADGLAGVDEAKTSILRDRIRKERLAKAVPASTWMKQERERILSKEAGLQVQQM</sequence>
<dbReference type="EC" id="6.4.1.6" evidence="1"/>
<dbReference type="Proteomes" id="UP000254919">
    <property type="component" value="Unassembled WGS sequence"/>
</dbReference>
<dbReference type="AlphaFoldDB" id="A0A379PL64"/>